<name>A0ABW4SMS1_9ACTN</name>
<sequence>MNPWRMCCLLVLAVAVSMVAGMRESRPVEPPFPGRIDTVMVEGRVLILHVFGGASDSACLQTDKVEAVESEAGVRLRIVLRDACPPPGRTLLEMWRDELWPPAVLDILRGVEVPVLLERPLGRRKVVDETGRELRVCPITGSRRKTMQQCLT</sequence>
<dbReference type="EMBL" id="JBHUFV010000005">
    <property type="protein sequence ID" value="MFD1930873.1"/>
    <property type="molecule type" value="Genomic_DNA"/>
</dbReference>
<protein>
    <submittedName>
        <fullName evidence="2">Uncharacterized protein</fullName>
    </submittedName>
</protein>
<reference evidence="3" key="1">
    <citation type="journal article" date="2019" name="Int. J. Syst. Evol. Microbiol.">
        <title>The Global Catalogue of Microorganisms (GCM) 10K type strain sequencing project: providing services to taxonomists for standard genome sequencing and annotation.</title>
        <authorList>
            <consortium name="The Broad Institute Genomics Platform"/>
            <consortium name="The Broad Institute Genome Sequencing Center for Infectious Disease"/>
            <person name="Wu L."/>
            <person name="Ma J."/>
        </authorList>
    </citation>
    <scope>NUCLEOTIDE SEQUENCE [LARGE SCALE GENOMIC DNA]</scope>
    <source>
        <strain evidence="3">ICMP 6774ER</strain>
    </source>
</reference>
<keyword evidence="3" id="KW-1185">Reference proteome</keyword>
<keyword evidence="1" id="KW-0732">Signal</keyword>
<feature type="signal peptide" evidence="1">
    <location>
        <begin position="1"/>
        <end position="22"/>
    </location>
</feature>
<dbReference type="Proteomes" id="UP001597368">
    <property type="component" value="Unassembled WGS sequence"/>
</dbReference>
<proteinExistence type="predicted"/>
<comment type="caution">
    <text evidence="2">The sequence shown here is derived from an EMBL/GenBank/DDBJ whole genome shotgun (WGS) entry which is preliminary data.</text>
</comment>
<dbReference type="RefSeq" id="WP_379569675.1">
    <property type="nucleotide sequence ID" value="NZ_JBHUFV010000005.1"/>
</dbReference>
<feature type="chain" id="PRO_5047462777" evidence="1">
    <location>
        <begin position="23"/>
        <end position="152"/>
    </location>
</feature>
<accession>A0ABW4SMS1</accession>
<evidence type="ECO:0000313" key="3">
    <source>
        <dbReference type="Proteomes" id="UP001597368"/>
    </source>
</evidence>
<evidence type="ECO:0000313" key="2">
    <source>
        <dbReference type="EMBL" id="MFD1930873.1"/>
    </source>
</evidence>
<organism evidence="2 3">
    <name type="scientific">Nonomuraea mangrovi</name>
    <dbReference type="NCBI Taxonomy" id="2316207"/>
    <lineage>
        <taxon>Bacteria</taxon>
        <taxon>Bacillati</taxon>
        <taxon>Actinomycetota</taxon>
        <taxon>Actinomycetes</taxon>
        <taxon>Streptosporangiales</taxon>
        <taxon>Streptosporangiaceae</taxon>
        <taxon>Nonomuraea</taxon>
    </lineage>
</organism>
<evidence type="ECO:0000256" key="1">
    <source>
        <dbReference type="SAM" id="SignalP"/>
    </source>
</evidence>
<gene>
    <name evidence="2" type="ORF">ACFSKW_05215</name>
</gene>